<dbReference type="Gene3D" id="3.30.160.60">
    <property type="entry name" value="Classic Zinc Finger"/>
    <property type="match status" value="1"/>
</dbReference>
<sequence>DMGKNLKGKECGKGICQRKDGKYAARYTAKDGSRKEKHFDTLPEARNWLADAQYEDKHNVHNPSSEMTVDNWFEF</sequence>
<gene>
    <name evidence="1" type="ORF">EVA_22661</name>
</gene>
<accession>J9FHW3</accession>
<name>J9FHW3_9ZZZZ</name>
<reference evidence="1" key="1">
    <citation type="journal article" date="2012" name="PLoS ONE">
        <title>Gene sets for utilization of primary and secondary nutrition supplies in the distal gut of endangered iberian lynx.</title>
        <authorList>
            <person name="Alcaide M."/>
            <person name="Messina E."/>
            <person name="Richter M."/>
            <person name="Bargiela R."/>
            <person name="Peplies J."/>
            <person name="Huws S.A."/>
            <person name="Newbold C.J."/>
            <person name="Golyshin P.N."/>
            <person name="Simon M.A."/>
            <person name="Lopez G."/>
            <person name="Yakimov M.M."/>
            <person name="Ferrer M."/>
        </authorList>
    </citation>
    <scope>NUCLEOTIDE SEQUENCE</scope>
</reference>
<dbReference type="AlphaFoldDB" id="J9FHW3"/>
<dbReference type="EMBL" id="AMCI01009615">
    <property type="protein sequence ID" value="EJW89232.1"/>
    <property type="molecule type" value="Genomic_DNA"/>
</dbReference>
<evidence type="ECO:0000313" key="1">
    <source>
        <dbReference type="EMBL" id="EJW89232.1"/>
    </source>
</evidence>
<protein>
    <submittedName>
        <fullName evidence="1">Integrase</fullName>
    </submittedName>
</protein>
<comment type="caution">
    <text evidence="1">The sequence shown here is derived from an EMBL/GenBank/DDBJ whole genome shotgun (WGS) entry which is preliminary data.</text>
</comment>
<organism evidence="1">
    <name type="scientific">gut metagenome</name>
    <dbReference type="NCBI Taxonomy" id="749906"/>
    <lineage>
        <taxon>unclassified sequences</taxon>
        <taxon>metagenomes</taxon>
        <taxon>organismal metagenomes</taxon>
    </lineage>
</organism>
<feature type="non-terminal residue" evidence="1">
    <location>
        <position position="1"/>
    </location>
</feature>
<feature type="non-terminal residue" evidence="1">
    <location>
        <position position="75"/>
    </location>
</feature>
<proteinExistence type="predicted"/>